<feature type="compositionally biased region" description="Basic and acidic residues" evidence="1">
    <location>
        <begin position="129"/>
        <end position="141"/>
    </location>
</feature>
<feature type="non-terminal residue" evidence="2">
    <location>
        <position position="1"/>
    </location>
</feature>
<protein>
    <submittedName>
        <fullName evidence="2">Uncharacterized protein</fullName>
    </submittedName>
</protein>
<sequence>VPEVPYFKCYRSEVLKELLAASPNGTLLLLQIASRAKRTDSFNRYNLAIGEALVGDFKNIGLTEGQYREAKKFLAKHHFATFKGTTKGTIAKLINFEVFDPNLEDSNGQHNTPATNQRRTNNEPTTTNKNDKNENNDKNEKGNSSVKETSWHWEKQLNAVKDELKQIENTAGYDATGSI</sequence>
<organism evidence="2">
    <name type="scientific">marine metagenome</name>
    <dbReference type="NCBI Taxonomy" id="408172"/>
    <lineage>
        <taxon>unclassified sequences</taxon>
        <taxon>metagenomes</taxon>
        <taxon>ecological metagenomes</taxon>
    </lineage>
</organism>
<feature type="region of interest" description="Disordered" evidence="1">
    <location>
        <begin position="104"/>
        <end position="150"/>
    </location>
</feature>
<feature type="non-terminal residue" evidence="2">
    <location>
        <position position="179"/>
    </location>
</feature>
<dbReference type="AlphaFoldDB" id="A0A382YA31"/>
<evidence type="ECO:0000256" key="1">
    <source>
        <dbReference type="SAM" id="MobiDB-lite"/>
    </source>
</evidence>
<evidence type="ECO:0000313" key="2">
    <source>
        <dbReference type="EMBL" id="SVD80133.1"/>
    </source>
</evidence>
<name>A0A382YA31_9ZZZZ</name>
<dbReference type="EMBL" id="UINC01174151">
    <property type="protein sequence ID" value="SVD80133.1"/>
    <property type="molecule type" value="Genomic_DNA"/>
</dbReference>
<gene>
    <name evidence="2" type="ORF">METZ01_LOCUS432987</name>
</gene>
<accession>A0A382YA31</accession>
<proteinExistence type="predicted"/>
<reference evidence="2" key="1">
    <citation type="submission" date="2018-05" db="EMBL/GenBank/DDBJ databases">
        <authorList>
            <person name="Lanie J.A."/>
            <person name="Ng W.-L."/>
            <person name="Kazmierczak K.M."/>
            <person name="Andrzejewski T.M."/>
            <person name="Davidsen T.M."/>
            <person name="Wayne K.J."/>
            <person name="Tettelin H."/>
            <person name="Glass J.I."/>
            <person name="Rusch D."/>
            <person name="Podicherti R."/>
            <person name="Tsui H.-C.T."/>
            <person name="Winkler M.E."/>
        </authorList>
    </citation>
    <scope>NUCLEOTIDE SEQUENCE</scope>
</reference>
<feature type="compositionally biased region" description="Polar residues" evidence="1">
    <location>
        <begin position="104"/>
        <end position="119"/>
    </location>
</feature>